<gene>
    <name evidence="6" type="ORF">IHE44_0003805</name>
    <name evidence="5" type="ORF">IHE44_001864</name>
</gene>
<organism evidence="5">
    <name type="scientific">Lamprotornis superbus</name>
    <dbReference type="NCBI Taxonomy" id="245042"/>
    <lineage>
        <taxon>Eukaryota</taxon>
        <taxon>Metazoa</taxon>
        <taxon>Chordata</taxon>
        <taxon>Craniata</taxon>
        <taxon>Vertebrata</taxon>
        <taxon>Euteleostomi</taxon>
        <taxon>Archelosauria</taxon>
        <taxon>Archosauria</taxon>
        <taxon>Dinosauria</taxon>
        <taxon>Saurischia</taxon>
        <taxon>Theropoda</taxon>
        <taxon>Coelurosauria</taxon>
        <taxon>Aves</taxon>
        <taxon>Neognathae</taxon>
        <taxon>Neoaves</taxon>
        <taxon>Telluraves</taxon>
        <taxon>Australaves</taxon>
        <taxon>Passeriformes</taxon>
        <taxon>Sturnidae</taxon>
        <taxon>Lamprotornis</taxon>
    </lineage>
</organism>
<feature type="region of interest" description="Disordered" evidence="3">
    <location>
        <begin position="915"/>
        <end position="942"/>
    </location>
</feature>
<keyword evidence="2" id="KW-0677">Repeat</keyword>
<accession>A0A835TVL1</accession>
<evidence type="ECO:0000259" key="4">
    <source>
        <dbReference type="PROSITE" id="PS50097"/>
    </source>
</evidence>
<dbReference type="InterPro" id="IPR006652">
    <property type="entry name" value="Kelch_1"/>
</dbReference>
<proteinExistence type="predicted"/>
<dbReference type="PANTHER" id="PTHR24412:SF179">
    <property type="entry name" value="KELCH-LIKE PROTEIN 3"/>
    <property type="match status" value="1"/>
</dbReference>
<dbReference type="InterPro" id="IPR000210">
    <property type="entry name" value="BTB/POZ_dom"/>
</dbReference>
<sequence>MFIKQSSRSSEAAEDEKDQRTVTVNPSHMRKAFKVMNELRSKRLLCDVVIVAETVEMEAHRVVLAACSPYFCAMFTGSSPFHSTETCPPCGKWEGLDHQILSDHGQGTRDSPPGVPGLVLERRQWGLLVCRAGSLLVGDMSESKAKKIEIKDVDGQTLRKLIDYIYTAEIEVTEENVQVLLPAASLLQLMDVRKNCCDFLQSQLHPTNCLGIRAFADVHACTELLQQANAYAGASCYLSVCLSSKSICVGYCFVHPTLAAGPAWLESPRGVAAAVRGLQQARSPHRSCSCVARALPMGLFGSTSSRTPALDAYLNQLDLEVFEAVISWINYEKESRLEHMAKLMEHVRLPLLPRDYLVQTVEEEALIKNNNTCKDFLIEAMKYHLLPLDQRQLIKNPRTKPRTPVSLPKVMIVVGGQAPKAIRSVECYDFEEERWDQVAELPSRRCRAGVVFMAGSVYAVGGFNGSLRVRTVDVYDGAKDQWTSIASMQERRSTLGAAVLNDLLYAVGGFDGSTGLASVEAYSYKTNEWFFVAPMNTRRSSVGVGVVEGKLYAVGGYDGASRQCLSTVEQYNPATNEWTYVADMSTRRSGADAPPAGTGGDCPVPLPPAVVQHNLPCSSRNDTVLCSASPVLTSSGGVGVLSGLLYATGGHDGPLVRKSVEVYDPGTNTWKQVADMNMCRRNAGVCAVNGLLYVVGGDDGSCNLASVEYYNPSTDKWTLLPTSMSTGRSYAEKHPRMSPNPNTTINTLYTQLVPKNCPTGCKQGLVSVRAAVMEIMESGVDCQGDLAEQVPEDIAPLWAEERGSEDGAAGEMAGTRQAEFSARHFPFVPCVCAVSMTTSPAAGVPHAGDKGDSGVMSLLTNVSSAAAIAQGTSVSLVVQSQAETGEHSQEDPVFTDILQQKRFIRTARLALQNDQEVAVSPEQPKAANERGPQSNPLLGLGSSEWSQSHEAEFWFGPGASEASPGLMSEWCSRGVNHKEGVFLLISPGRRPSPGPTMGTDTPSPSWMPSMALGTLPVICKEALSLQQLLVWSLQGSAGFSTALHSSCGCWVAPDQQKMAQRQDENTGEHPRASTLVLVPALLKPPPVMGQAEPVILSLKIAPKGAKTVSEICQGQQGSATLPAHGRCFSSLQSDPEMLLGGSAALKEHLKFLRLSNIALGGGKLNQELNQRGADEGVRKCCQYNVYAACVLNPFQILGIKLSSRPDHAKTLQHDNCTKQSVDERMGHRRDCERSQQTEEAKLERPGGLGQGDVLREPIRASQGTCPLQAVLDMELFHWGPPHPKESLQIGRMLVSNPVRRQANIPQLNPGVAPAQESLLRLGSSYNSPCSIAKEFLTALCRLRARGFDDTIRILVQGTEPVLQPRSQIPQLFVRDVEYDPISGHKESREQRRYNKGSCNELIAMYSENTAVKYVCNFRNTKIFLFRHIQRKAGGFANLI</sequence>
<feature type="domain" description="BTB" evidence="4">
    <location>
        <begin position="46"/>
        <end position="174"/>
    </location>
</feature>
<dbReference type="Proteomes" id="UP000618051">
    <property type="component" value="Unassembled WGS sequence"/>
</dbReference>
<comment type="caution">
    <text evidence="5">The sequence shown here is derived from an EMBL/GenBank/DDBJ whole genome shotgun (WGS) entry which is preliminary data.</text>
</comment>
<dbReference type="SMART" id="SM00225">
    <property type="entry name" value="BTB"/>
    <property type="match status" value="1"/>
</dbReference>
<name>A0A835TVL1_9PASS</name>
<dbReference type="EMBL" id="JADDUC010000121">
    <property type="protein sequence ID" value="KAG0118099.1"/>
    <property type="molecule type" value="Genomic_DNA"/>
</dbReference>
<evidence type="ECO:0000256" key="1">
    <source>
        <dbReference type="ARBA" id="ARBA00022441"/>
    </source>
</evidence>
<dbReference type="GO" id="GO:0016567">
    <property type="term" value="P:protein ubiquitination"/>
    <property type="evidence" value="ECO:0007669"/>
    <property type="project" value="UniProtKB-UniPathway"/>
</dbReference>
<evidence type="ECO:0000256" key="3">
    <source>
        <dbReference type="SAM" id="MobiDB-lite"/>
    </source>
</evidence>
<dbReference type="InterPro" id="IPR011705">
    <property type="entry name" value="BACK"/>
</dbReference>
<dbReference type="SMART" id="SM00875">
    <property type="entry name" value="BACK"/>
    <property type="match status" value="1"/>
</dbReference>
<dbReference type="Gene3D" id="1.25.40.420">
    <property type="match status" value="2"/>
</dbReference>
<evidence type="ECO:0000313" key="6">
    <source>
        <dbReference type="EMBL" id="KAI1234092.1"/>
    </source>
</evidence>
<dbReference type="InterPro" id="IPR011333">
    <property type="entry name" value="SKP1/BTB/POZ_sf"/>
</dbReference>
<dbReference type="Pfam" id="PF00651">
    <property type="entry name" value="BTB"/>
    <property type="match status" value="2"/>
</dbReference>
<dbReference type="OrthoDB" id="45365at2759"/>
<dbReference type="PANTHER" id="PTHR24412">
    <property type="entry name" value="KELCH PROTEIN"/>
    <property type="match status" value="1"/>
</dbReference>
<dbReference type="Gene3D" id="3.30.710.10">
    <property type="entry name" value="Potassium Channel Kv1.1, Chain A"/>
    <property type="match status" value="1"/>
</dbReference>
<evidence type="ECO:0000256" key="2">
    <source>
        <dbReference type="ARBA" id="ARBA00022737"/>
    </source>
</evidence>
<feature type="region of interest" description="Disordered" evidence="3">
    <location>
        <begin position="1221"/>
        <end position="1253"/>
    </location>
</feature>
<reference evidence="6" key="3">
    <citation type="submission" date="2022-01" db="EMBL/GenBank/DDBJ databases">
        <authorList>
            <person name="Rubenstein D.R."/>
        </authorList>
    </citation>
    <scope>NUCLEOTIDE SEQUENCE</scope>
    <source>
        <strain evidence="6">SS15</strain>
        <tissue evidence="6">Liver</tissue>
    </source>
</reference>
<dbReference type="UniPathway" id="UPA00143"/>
<dbReference type="SUPFAM" id="SSF54695">
    <property type="entry name" value="POZ domain"/>
    <property type="match status" value="1"/>
</dbReference>
<dbReference type="Gene3D" id="2.120.10.80">
    <property type="entry name" value="Kelch-type beta propeller"/>
    <property type="match status" value="1"/>
</dbReference>
<evidence type="ECO:0000313" key="7">
    <source>
        <dbReference type="Proteomes" id="UP000618051"/>
    </source>
</evidence>
<dbReference type="SMART" id="SM00612">
    <property type="entry name" value="Kelch"/>
    <property type="match status" value="6"/>
</dbReference>
<reference evidence="6 7" key="2">
    <citation type="journal article" date="2021" name="J. Hered.">
        <title>Feather Gene Expression Elucidates the Developmental Basis of Plumage Iridescence in African Starlings.</title>
        <authorList>
            <person name="Rubenstein D.R."/>
            <person name="Corvelo A."/>
            <person name="MacManes M.D."/>
            <person name="Maia R."/>
            <person name="Narzisi G."/>
            <person name="Rousaki A."/>
            <person name="Vandenabeele P."/>
            <person name="Shawkey M.D."/>
            <person name="Solomon J."/>
        </authorList>
    </citation>
    <scope>NUCLEOTIDE SEQUENCE [LARGE SCALE GENOMIC DNA]</scope>
    <source>
        <strain evidence="6">SS15</strain>
    </source>
</reference>
<feature type="region of interest" description="Disordered" evidence="3">
    <location>
        <begin position="1"/>
        <end position="23"/>
    </location>
</feature>
<keyword evidence="7" id="KW-1185">Reference proteome</keyword>
<dbReference type="Pfam" id="PF07707">
    <property type="entry name" value="BACK"/>
    <property type="match status" value="1"/>
</dbReference>
<reference evidence="5" key="1">
    <citation type="submission" date="2020-10" db="EMBL/GenBank/DDBJ databases">
        <title>Feather gene expression reveals the developmental basis of iridescence in African starlings.</title>
        <authorList>
            <person name="Rubenstein D.R."/>
        </authorList>
    </citation>
    <scope>NUCLEOTIDE SEQUENCE</scope>
    <source>
        <strain evidence="5">SS15</strain>
        <tissue evidence="5">Liver</tissue>
    </source>
</reference>
<protein>
    <recommendedName>
        <fullName evidence="4">BTB domain-containing protein</fullName>
    </recommendedName>
</protein>
<dbReference type="PROSITE" id="PS50097">
    <property type="entry name" value="BTB"/>
    <property type="match status" value="1"/>
</dbReference>
<dbReference type="EMBL" id="JADDUC020000016">
    <property type="protein sequence ID" value="KAI1234092.1"/>
    <property type="molecule type" value="Genomic_DNA"/>
</dbReference>
<evidence type="ECO:0000313" key="5">
    <source>
        <dbReference type="EMBL" id="KAG0118099.1"/>
    </source>
</evidence>
<dbReference type="Pfam" id="PF01344">
    <property type="entry name" value="Kelch_1"/>
    <property type="match status" value="6"/>
</dbReference>
<dbReference type="InterPro" id="IPR015915">
    <property type="entry name" value="Kelch-typ_b-propeller"/>
</dbReference>
<feature type="compositionally biased region" description="Polar residues" evidence="3">
    <location>
        <begin position="1"/>
        <end position="10"/>
    </location>
</feature>
<dbReference type="SUPFAM" id="SSF117281">
    <property type="entry name" value="Kelch motif"/>
    <property type="match status" value="2"/>
</dbReference>
<feature type="compositionally biased region" description="Basic and acidic residues" evidence="3">
    <location>
        <begin position="1221"/>
        <end position="1244"/>
    </location>
</feature>
<keyword evidence="1" id="KW-0880">Kelch repeat</keyword>